<dbReference type="PANTHER" id="PTHR42034:SF2">
    <property type="entry name" value="ACYL-COA-DEPENDENT ACYLTRANSFERASE MAC1"/>
    <property type="match status" value="1"/>
</dbReference>
<dbReference type="HOGENOM" id="CLU_516814_0_0_1"/>
<dbReference type="PANTHER" id="PTHR42034">
    <property type="entry name" value="CHROMOSOME 7, WHOLE GENOME SHOTGUN SEQUENCE-RELATED"/>
    <property type="match status" value="1"/>
</dbReference>
<feature type="region of interest" description="Disordered" evidence="1">
    <location>
        <begin position="190"/>
        <end position="211"/>
    </location>
</feature>
<name>S8FIR4_FOMSC</name>
<organism evidence="2 3">
    <name type="scientific">Fomitopsis schrenkii</name>
    <name type="common">Brown rot fungus</name>
    <dbReference type="NCBI Taxonomy" id="2126942"/>
    <lineage>
        <taxon>Eukaryota</taxon>
        <taxon>Fungi</taxon>
        <taxon>Dikarya</taxon>
        <taxon>Basidiomycota</taxon>
        <taxon>Agaricomycotina</taxon>
        <taxon>Agaricomycetes</taxon>
        <taxon>Polyporales</taxon>
        <taxon>Fomitopsis</taxon>
    </lineage>
</organism>
<gene>
    <name evidence="2" type="ORF">FOMPIDRAFT_1023383</name>
</gene>
<dbReference type="EMBL" id="KE504143">
    <property type="protein sequence ID" value="EPT01306.1"/>
    <property type="molecule type" value="Genomic_DNA"/>
</dbReference>
<dbReference type="Gene3D" id="3.30.559.30">
    <property type="entry name" value="Nonribosomal peptide synthetase, condensation domain"/>
    <property type="match status" value="1"/>
</dbReference>
<dbReference type="OrthoDB" id="3355480at2759"/>
<protein>
    <recommendedName>
        <fullName evidence="4">Condensation domain-containing protein</fullName>
    </recommendedName>
</protein>
<evidence type="ECO:0000313" key="2">
    <source>
        <dbReference type="EMBL" id="EPT01306.1"/>
    </source>
</evidence>
<dbReference type="SUPFAM" id="SSF52777">
    <property type="entry name" value="CoA-dependent acyltransferases"/>
    <property type="match status" value="2"/>
</dbReference>
<evidence type="ECO:0008006" key="4">
    <source>
        <dbReference type="Google" id="ProtNLM"/>
    </source>
</evidence>
<accession>S8FIR4</accession>
<proteinExistence type="predicted"/>
<dbReference type="Gene3D" id="3.30.559.10">
    <property type="entry name" value="Chloramphenicol acetyltransferase-like domain"/>
    <property type="match status" value="1"/>
</dbReference>
<keyword evidence="3" id="KW-1185">Reference proteome</keyword>
<dbReference type="STRING" id="743788.S8FIR4"/>
<dbReference type="InterPro" id="IPR023213">
    <property type="entry name" value="CAT-like_dom_sf"/>
</dbReference>
<reference evidence="2 3" key="1">
    <citation type="journal article" date="2012" name="Science">
        <title>The Paleozoic origin of enzymatic lignin decomposition reconstructed from 31 fungal genomes.</title>
        <authorList>
            <person name="Floudas D."/>
            <person name="Binder M."/>
            <person name="Riley R."/>
            <person name="Barry K."/>
            <person name="Blanchette R.A."/>
            <person name="Henrissat B."/>
            <person name="Martinez A.T."/>
            <person name="Otillar R."/>
            <person name="Spatafora J.W."/>
            <person name="Yadav J.S."/>
            <person name="Aerts A."/>
            <person name="Benoit I."/>
            <person name="Boyd A."/>
            <person name="Carlson A."/>
            <person name="Copeland A."/>
            <person name="Coutinho P.M."/>
            <person name="de Vries R.P."/>
            <person name="Ferreira P."/>
            <person name="Findley K."/>
            <person name="Foster B."/>
            <person name="Gaskell J."/>
            <person name="Glotzer D."/>
            <person name="Gorecki P."/>
            <person name="Heitman J."/>
            <person name="Hesse C."/>
            <person name="Hori C."/>
            <person name="Igarashi K."/>
            <person name="Jurgens J.A."/>
            <person name="Kallen N."/>
            <person name="Kersten P."/>
            <person name="Kohler A."/>
            <person name="Kuees U."/>
            <person name="Kumar T.K.A."/>
            <person name="Kuo A."/>
            <person name="LaButti K."/>
            <person name="Larrondo L.F."/>
            <person name="Lindquist E."/>
            <person name="Ling A."/>
            <person name="Lombard V."/>
            <person name="Lucas S."/>
            <person name="Lundell T."/>
            <person name="Martin R."/>
            <person name="McLaughlin D.J."/>
            <person name="Morgenstern I."/>
            <person name="Morin E."/>
            <person name="Murat C."/>
            <person name="Nagy L.G."/>
            <person name="Nolan M."/>
            <person name="Ohm R.A."/>
            <person name="Patyshakuliyeva A."/>
            <person name="Rokas A."/>
            <person name="Ruiz-Duenas F.J."/>
            <person name="Sabat G."/>
            <person name="Salamov A."/>
            <person name="Samejima M."/>
            <person name="Schmutz J."/>
            <person name="Slot J.C."/>
            <person name="St John F."/>
            <person name="Stenlid J."/>
            <person name="Sun H."/>
            <person name="Sun S."/>
            <person name="Syed K."/>
            <person name="Tsang A."/>
            <person name="Wiebenga A."/>
            <person name="Young D."/>
            <person name="Pisabarro A."/>
            <person name="Eastwood D.C."/>
            <person name="Martin F."/>
            <person name="Cullen D."/>
            <person name="Grigoriev I.V."/>
            <person name="Hibbett D.S."/>
        </authorList>
    </citation>
    <scope>NUCLEOTIDE SEQUENCE</scope>
    <source>
        <strain evidence="3">FP-58527</strain>
    </source>
</reference>
<sequence>MLVITRPLGLTERYFLRMRGERGCADPFLVISVDGTSTTPISDADVCAAWAALRLRHPLLAARIVPTGSSYEFAYAPPTTAAHALRQVRAQLEFAHFGKGGIEGAADSLRARWGGVDPSETIDLRDSTCTVAWYASGGGRYLLGLQASHTVTDAFGLLGLARQLLELLSVHGAAEREILQHVASPRGMAPTLEEIIPGPEQSSEGDQETSRRAYDKLMAPSLRPRFGLNPDGPPTESIAVTRVIRHTWPEDETKAILRGCKAHGVTVTQVCSAALILTGIRYGPKAASGSLAAGEGDANLYFKVHLPIDLLSRAPDAPNGPREAALRVGHYPTFLSVPRAAANEGEDGLYELARQVKDRHTAFVDSLWFWHFIRYYLADSQAILDAALDAAAKPEAANAPPAAFLPLLSSLGDWSKKLPAEYDVKAKEDGETGQLRVADVALHLKVIPDTPCLHLWTYGGRMNFQLTHNIMHTSAALMDPFFESFIKTVSDVGRA</sequence>
<dbReference type="Proteomes" id="UP000015241">
    <property type="component" value="Unassembled WGS sequence"/>
</dbReference>
<dbReference type="AlphaFoldDB" id="S8FIR4"/>
<evidence type="ECO:0000313" key="3">
    <source>
        <dbReference type="Proteomes" id="UP000015241"/>
    </source>
</evidence>
<dbReference type="InParanoid" id="S8FIR4"/>
<evidence type="ECO:0000256" key="1">
    <source>
        <dbReference type="SAM" id="MobiDB-lite"/>
    </source>
</evidence>